<proteinExistence type="predicted"/>
<protein>
    <submittedName>
        <fullName evidence="1">Uncharacterized protein</fullName>
    </submittedName>
</protein>
<dbReference type="PROSITE" id="PS51257">
    <property type="entry name" value="PROKAR_LIPOPROTEIN"/>
    <property type="match status" value="1"/>
</dbReference>
<gene>
    <name evidence="1" type="ORF">METZ01_LOCUS38837</name>
</gene>
<sequence length="141" mass="16146">MKKILILSTVLLFSFGILSCDNQFSQEFNDTTNDIVILTVPEELTSIRDDEKYGNFEIDVPEITQEVYDNSSINAYIRRTYDDGRPERWSQLPQTFLSLDHSSASYLSFGVGFIRISLQSEGSIQELFDMMKGNDLKLVIN</sequence>
<accession>A0A381R915</accession>
<dbReference type="EMBL" id="UINC01001660">
    <property type="protein sequence ID" value="SUZ85983.1"/>
    <property type="molecule type" value="Genomic_DNA"/>
</dbReference>
<evidence type="ECO:0000313" key="1">
    <source>
        <dbReference type="EMBL" id="SUZ85983.1"/>
    </source>
</evidence>
<dbReference type="AlphaFoldDB" id="A0A381R915"/>
<organism evidence="1">
    <name type="scientific">marine metagenome</name>
    <dbReference type="NCBI Taxonomy" id="408172"/>
    <lineage>
        <taxon>unclassified sequences</taxon>
        <taxon>metagenomes</taxon>
        <taxon>ecological metagenomes</taxon>
    </lineage>
</organism>
<name>A0A381R915_9ZZZZ</name>
<reference evidence="1" key="1">
    <citation type="submission" date="2018-05" db="EMBL/GenBank/DDBJ databases">
        <authorList>
            <person name="Lanie J.A."/>
            <person name="Ng W.-L."/>
            <person name="Kazmierczak K.M."/>
            <person name="Andrzejewski T.M."/>
            <person name="Davidsen T.M."/>
            <person name="Wayne K.J."/>
            <person name="Tettelin H."/>
            <person name="Glass J.I."/>
            <person name="Rusch D."/>
            <person name="Podicherti R."/>
            <person name="Tsui H.-C.T."/>
            <person name="Winkler M.E."/>
        </authorList>
    </citation>
    <scope>NUCLEOTIDE SEQUENCE</scope>
</reference>